<dbReference type="RefSeq" id="WP_032525190.1">
    <property type="nucleotide sequence ID" value="NZ_CP138934.1"/>
</dbReference>
<dbReference type="SUPFAM" id="SSF101386">
    <property type="entry name" value="all-alpha NTP pyrophosphatases"/>
    <property type="match status" value="2"/>
</dbReference>
<organism evidence="3 4">
    <name type="scientific">Prochlorococcus marinus str. GP2</name>
    <dbReference type="NCBI Taxonomy" id="59925"/>
    <lineage>
        <taxon>Bacteria</taxon>
        <taxon>Bacillati</taxon>
        <taxon>Cyanobacteriota</taxon>
        <taxon>Cyanophyceae</taxon>
        <taxon>Synechococcales</taxon>
        <taxon>Prochlorococcaceae</taxon>
        <taxon>Prochlorococcus</taxon>
    </lineage>
</organism>
<dbReference type="GO" id="GO:0046047">
    <property type="term" value="P:TTP catabolic process"/>
    <property type="evidence" value="ECO:0007669"/>
    <property type="project" value="TreeGrafter"/>
</dbReference>
<dbReference type="GO" id="GO:0046052">
    <property type="term" value="P:UTP catabolic process"/>
    <property type="evidence" value="ECO:0007669"/>
    <property type="project" value="TreeGrafter"/>
</dbReference>
<dbReference type="GO" id="GO:0046081">
    <property type="term" value="P:dUTP catabolic process"/>
    <property type="evidence" value="ECO:0007669"/>
    <property type="project" value="TreeGrafter"/>
</dbReference>
<evidence type="ECO:0000259" key="2">
    <source>
        <dbReference type="Pfam" id="PF03819"/>
    </source>
</evidence>
<dbReference type="PANTHER" id="PTHR30522">
    <property type="entry name" value="NUCLEOSIDE TRIPHOSPHATE PYROPHOSPHOHYDROLASE"/>
    <property type="match status" value="1"/>
</dbReference>
<evidence type="ECO:0000313" key="3">
    <source>
        <dbReference type="EMBL" id="KGF85747.1"/>
    </source>
</evidence>
<dbReference type="GO" id="GO:0047429">
    <property type="term" value="F:nucleoside triphosphate diphosphatase activity"/>
    <property type="evidence" value="ECO:0007669"/>
    <property type="project" value="InterPro"/>
</dbReference>
<sequence length="284" mass="33243">MSLNNRYKLENNSDLETINSFKILISNIKALKDKTWGCPWQKIQSHISLIPFLYEEINEFIDAIYEKNADNICEELGDLLLQVMLHAEIGFEEKEFALNDVIKNLNKKIINRHPYIFNKKEKVSFKKSQQIWESIKNSEKEAPHMESSISRNLNLQIKNLPPTIATDKITNVVKKYGFKWESTDQIFEKLEEEINELKEAIKSKNDSDIQNEFGDIYFTLLNISNFLKINPESALQKTNKKFLDRFSIVEEHAGDNIKKQSPKDFQRLWQIAKQKLAGKFPKSK</sequence>
<dbReference type="InterPro" id="IPR048015">
    <property type="entry name" value="NTP-PPase_MazG-like_N"/>
</dbReference>
<accession>A0A0A1Z821</accession>
<dbReference type="GO" id="GO:0046076">
    <property type="term" value="P:dTTP catabolic process"/>
    <property type="evidence" value="ECO:0007669"/>
    <property type="project" value="TreeGrafter"/>
</dbReference>
<dbReference type="CDD" id="cd11528">
    <property type="entry name" value="NTP-PPase_MazG_Nterm"/>
    <property type="match status" value="1"/>
</dbReference>
<comment type="caution">
    <text evidence="3">The sequence shown here is derived from an EMBL/GenBank/DDBJ whole genome shotgun (WGS) entry which is preliminary data.</text>
</comment>
<dbReference type="Pfam" id="PF03819">
    <property type="entry name" value="MazG"/>
    <property type="match status" value="2"/>
</dbReference>
<evidence type="ECO:0000313" key="4">
    <source>
        <dbReference type="Proteomes" id="UP000030598"/>
    </source>
</evidence>
<dbReference type="InterPro" id="IPR048011">
    <property type="entry name" value="NTP-PPase_MazG-like_C"/>
</dbReference>
<dbReference type="PANTHER" id="PTHR30522:SF0">
    <property type="entry name" value="NUCLEOSIDE TRIPHOSPHATE PYROPHOSPHOHYDROLASE"/>
    <property type="match status" value="1"/>
</dbReference>
<dbReference type="Proteomes" id="UP000030598">
    <property type="component" value="Unassembled WGS sequence"/>
</dbReference>
<dbReference type="EMBL" id="JNAH01000008">
    <property type="protein sequence ID" value="KGF85747.1"/>
    <property type="molecule type" value="Genomic_DNA"/>
</dbReference>
<dbReference type="NCBIfam" id="NF007113">
    <property type="entry name" value="PRK09562.1"/>
    <property type="match status" value="1"/>
</dbReference>
<dbReference type="GO" id="GO:0046061">
    <property type="term" value="P:dATP catabolic process"/>
    <property type="evidence" value="ECO:0007669"/>
    <property type="project" value="TreeGrafter"/>
</dbReference>
<dbReference type="Gene3D" id="1.10.287.1080">
    <property type="entry name" value="MazG-like"/>
    <property type="match status" value="2"/>
</dbReference>
<dbReference type="NCBIfam" id="TIGR00444">
    <property type="entry name" value="mazG"/>
    <property type="match status" value="1"/>
</dbReference>
<keyword evidence="1" id="KW-0175">Coiled coil</keyword>
<dbReference type="OrthoDB" id="9808939at2"/>
<feature type="coiled-coil region" evidence="1">
    <location>
        <begin position="180"/>
        <end position="207"/>
    </location>
</feature>
<name>A0A0A1Z821_PROMR</name>
<protein>
    <submittedName>
        <fullName evidence="3">Nucleoside triphosphate pyrophosphohydrolase MazG</fullName>
    </submittedName>
</protein>
<dbReference type="CDD" id="cd11529">
    <property type="entry name" value="NTP-PPase_MazG_Cterm"/>
    <property type="match status" value="1"/>
</dbReference>
<dbReference type="GO" id="GO:0006203">
    <property type="term" value="P:dGTP catabolic process"/>
    <property type="evidence" value="ECO:0007669"/>
    <property type="project" value="TreeGrafter"/>
</dbReference>
<dbReference type="AlphaFoldDB" id="A0A0A1Z821"/>
<dbReference type="STRING" id="59925.EU91_1850"/>
<proteinExistence type="predicted"/>
<dbReference type="eggNOG" id="COG3956">
    <property type="taxonomic scope" value="Bacteria"/>
</dbReference>
<dbReference type="InterPro" id="IPR004518">
    <property type="entry name" value="MazG-like_dom"/>
</dbReference>
<feature type="domain" description="NTP pyrophosphohydrolase MazG-like" evidence="2">
    <location>
        <begin position="44"/>
        <end position="117"/>
    </location>
</feature>
<gene>
    <name evidence="3" type="ORF">EU91_1850</name>
</gene>
<dbReference type="InterPro" id="IPR011551">
    <property type="entry name" value="NTP_PyrPHydrolase_MazG"/>
</dbReference>
<reference evidence="4" key="1">
    <citation type="journal article" date="2014" name="Sci. Data">
        <title>Genomes of diverse isolates of the marine cyanobacterium Prochlorococcus.</title>
        <authorList>
            <person name="Biller S."/>
            <person name="Berube P."/>
            <person name="Thompson J."/>
            <person name="Kelly L."/>
            <person name="Roggensack S."/>
            <person name="Awad L."/>
            <person name="Roache-Johnson K."/>
            <person name="Ding H."/>
            <person name="Giovannoni S.J."/>
            <person name="Moore L.R."/>
            <person name="Chisholm S.W."/>
        </authorList>
    </citation>
    <scope>NUCLEOTIDE SEQUENCE [LARGE SCALE GENOMIC DNA]</scope>
    <source>
        <strain evidence="4">GP2</strain>
    </source>
</reference>
<keyword evidence="3" id="KW-0378">Hydrolase</keyword>
<feature type="domain" description="NTP pyrophosphohydrolase MazG-like" evidence="2">
    <location>
        <begin position="184"/>
        <end position="245"/>
    </location>
</feature>
<evidence type="ECO:0000256" key="1">
    <source>
        <dbReference type="SAM" id="Coils"/>
    </source>
</evidence>